<evidence type="ECO:0000256" key="1">
    <source>
        <dbReference type="SAM" id="MobiDB-lite"/>
    </source>
</evidence>
<dbReference type="EMBL" id="PDSK01000048">
    <property type="protein sequence ID" value="PIE35297.1"/>
    <property type="molecule type" value="Genomic_DNA"/>
</dbReference>
<gene>
    <name evidence="4" type="ORF">CSA56_04775</name>
</gene>
<dbReference type="Proteomes" id="UP000230821">
    <property type="component" value="Unassembled WGS sequence"/>
</dbReference>
<dbReference type="PANTHER" id="PTHR12526">
    <property type="entry name" value="GLYCOSYLTRANSFERASE"/>
    <property type="match status" value="1"/>
</dbReference>
<reference evidence="4 5" key="1">
    <citation type="submission" date="2017-10" db="EMBL/GenBank/DDBJ databases">
        <title>Novel microbial diversity and functional potential in the marine mammal oral microbiome.</title>
        <authorList>
            <person name="Dudek N.K."/>
            <person name="Sun C.L."/>
            <person name="Burstein D."/>
            <person name="Kantor R.S."/>
            <person name="Aliaga Goltsman D.S."/>
            <person name="Bik E.M."/>
            <person name="Thomas B.C."/>
            <person name="Banfield J.F."/>
            <person name="Relman D.A."/>
        </authorList>
    </citation>
    <scope>NUCLEOTIDE SEQUENCE [LARGE SCALE GENOMIC DNA]</scope>
    <source>
        <strain evidence="4">DOLJORAL78_47_16</strain>
    </source>
</reference>
<comment type="caution">
    <text evidence="4">The sequence shown here is derived from an EMBL/GenBank/DDBJ whole genome shotgun (WGS) entry which is preliminary data.</text>
</comment>
<name>A0A2G6KI11_9BACT</name>
<dbReference type="AlphaFoldDB" id="A0A2G6KI11"/>
<evidence type="ECO:0000259" key="2">
    <source>
        <dbReference type="Pfam" id="PF00534"/>
    </source>
</evidence>
<evidence type="ECO:0000313" key="5">
    <source>
        <dbReference type="Proteomes" id="UP000230821"/>
    </source>
</evidence>
<protein>
    <recommendedName>
        <fullName evidence="6">Glycosyl transferase family 1</fullName>
    </recommendedName>
</protein>
<sequence>MDTIKIVFLIGTLEMGGTERQFIEMLRRLDRKRFVPHILSFRCQGRLREEIEALQVPFTCLHVQNTRGTLNPISYLRICKLTWDIYRYLKIETPHIVQSHLFWPNIHSCIAGKYAGVPVIITGRRATMSIHHQKFRKYTKWHYRWLQNVTNRWATAILVNSHIIKQHCLEREKFVTPERVHVLYNGIDPTPYTRPIDSIPIKKEFRLSHDANTVGMIATLHPRKGYRDFLEAAALVLQTYPDTIFLLIGRDDGIKSTLEEVAEKQGIRHAVLFTGERHDIPELLSVLDVQVSSSYIEGQSNAILEGMAAGKAIVATEAGGNPELILDGQTGLLVPPGNPSHLARAIVQLLGNQQQRKQLGEKARQRAATHFGIAEMVQQSEALYQTLVHTNISTSLHTLPESPESTCSNSPTKK</sequence>
<evidence type="ECO:0008006" key="6">
    <source>
        <dbReference type="Google" id="ProtNLM"/>
    </source>
</evidence>
<feature type="domain" description="Glycosyltransferase subfamily 4-like N-terminal" evidence="3">
    <location>
        <begin position="15"/>
        <end position="189"/>
    </location>
</feature>
<dbReference type="Gene3D" id="3.40.50.2000">
    <property type="entry name" value="Glycogen Phosphorylase B"/>
    <property type="match status" value="2"/>
</dbReference>
<accession>A0A2G6KI11</accession>
<evidence type="ECO:0000259" key="3">
    <source>
        <dbReference type="Pfam" id="PF13439"/>
    </source>
</evidence>
<dbReference type="SUPFAM" id="SSF53756">
    <property type="entry name" value="UDP-Glycosyltransferase/glycogen phosphorylase"/>
    <property type="match status" value="1"/>
</dbReference>
<evidence type="ECO:0000313" key="4">
    <source>
        <dbReference type="EMBL" id="PIE35297.1"/>
    </source>
</evidence>
<proteinExistence type="predicted"/>
<dbReference type="GO" id="GO:0016757">
    <property type="term" value="F:glycosyltransferase activity"/>
    <property type="evidence" value="ECO:0007669"/>
    <property type="project" value="InterPro"/>
</dbReference>
<organism evidence="4 5">
    <name type="scientific">candidate division KSB3 bacterium</name>
    <dbReference type="NCBI Taxonomy" id="2044937"/>
    <lineage>
        <taxon>Bacteria</taxon>
        <taxon>candidate division KSB3</taxon>
    </lineage>
</organism>
<dbReference type="InterPro" id="IPR028098">
    <property type="entry name" value="Glyco_trans_4-like_N"/>
</dbReference>
<dbReference type="Pfam" id="PF13439">
    <property type="entry name" value="Glyco_transf_4"/>
    <property type="match status" value="1"/>
</dbReference>
<dbReference type="InterPro" id="IPR001296">
    <property type="entry name" value="Glyco_trans_1"/>
</dbReference>
<dbReference type="Pfam" id="PF00534">
    <property type="entry name" value="Glycos_transf_1"/>
    <property type="match status" value="1"/>
</dbReference>
<feature type="domain" description="Glycosyl transferase family 1" evidence="2">
    <location>
        <begin position="201"/>
        <end position="366"/>
    </location>
</feature>
<feature type="region of interest" description="Disordered" evidence="1">
    <location>
        <begin position="395"/>
        <end position="414"/>
    </location>
</feature>